<sequence>MPYVHVTADVCRNAIIRMIGSHMIAERKIGDATNATLILNLKVKLCVSDSRCVRLIPWSQQ</sequence>
<gene>
    <name evidence="1" type="ORF">PG2071B_0256</name>
</gene>
<proteinExistence type="predicted"/>
<dbReference type="Proteomes" id="UP000291187">
    <property type="component" value="Unassembled WGS sequence"/>
</dbReference>
<evidence type="ECO:0000313" key="1">
    <source>
        <dbReference type="EMBL" id="RYQ20835.1"/>
    </source>
</evidence>
<dbReference type="EMBL" id="RYUM01000003">
    <property type="protein sequence ID" value="RYQ20835.1"/>
    <property type="molecule type" value="Genomic_DNA"/>
</dbReference>
<name>A0A4Q5A8X1_9BIFI</name>
<dbReference type="AlphaFoldDB" id="A0A4Q5A8X1"/>
<comment type="caution">
    <text evidence="1">The sequence shown here is derived from an EMBL/GenBank/DDBJ whole genome shotgun (WGS) entry which is preliminary data.</text>
</comment>
<accession>A0A4Q5A8X1</accession>
<organism evidence="1 2">
    <name type="scientific">Bifidobacterium pseudolongum subsp. globosum</name>
    <dbReference type="NCBI Taxonomy" id="1690"/>
    <lineage>
        <taxon>Bacteria</taxon>
        <taxon>Bacillati</taxon>
        <taxon>Actinomycetota</taxon>
        <taxon>Actinomycetes</taxon>
        <taxon>Bifidobacteriales</taxon>
        <taxon>Bifidobacteriaceae</taxon>
        <taxon>Bifidobacterium</taxon>
    </lineage>
</organism>
<evidence type="ECO:0000313" key="2">
    <source>
        <dbReference type="Proteomes" id="UP000291187"/>
    </source>
</evidence>
<protein>
    <submittedName>
        <fullName evidence="1">Uncharacterized protein</fullName>
    </submittedName>
</protein>
<reference evidence="1 2" key="1">
    <citation type="submission" date="2018-12" db="EMBL/GenBank/DDBJ databases">
        <title>Unveiling genomic diversity among members of the Bifidobacterium pseudolongum species, a widely distributed gut commensal of the animal kingdom.</title>
        <authorList>
            <person name="Lugli G.A."/>
            <person name="Duranti S."/>
            <person name="Albert K."/>
            <person name="Mancabelli L."/>
            <person name="Napoli S."/>
            <person name="Viappiani A."/>
            <person name="Anzalone R."/>
            <person name="Longhi G."/>
            <person name="Milani C."/>
            <person name="Turroni F."/>
            <person name="Alessandri G."/>
            <person name="Sela D.A."/>
            <person name="Van Sinderen D."/>
            <person name="Ventura M."/>
        </authorList>
    </citation>
    <scope>NUCLEOTIDE SEQUENCE [LARGE SCALE GENOMIC DNA]</scope>
    <source>
        <strain evidence="1 2">2071B</strain>
    </source>
</reference>